<evidence type="ECO:0000256" key="1">
    <source>
        <dbReference type="SAM" id="MobiDB-lite"/>
    </source>
</evidence>
<evidence type="ECO:0000313" key="3">
    <source>
        <dbReference type="Proteomes" id="UP001476798"/>
    </source>
</evidence>
<gene>
    <name evidence="2" type="ORF">GOODEAATRI_004152</name>
</gene>
<proteinExistence type="predicted"/>
<accession>A0ABV0PVL1</accession>
<feature type="compositionally biased region" description="Basic and acidic residues" evidence="1">
    <location>
        <begin position="1"/>
        <end position="11"/>
    </location>
</feature>
<reference evidence="2 3" key="1">
    <citation type="submission" date="2021-06" db="EMBL/GenBank/DDBJ databases">
        <authorList>
            <person name="Palmer J.M."/>
        </authorList>
    </citation>
    <scope>NUCLEOTIDE SEQUENCE [LARGE SCALE GENOMIC DNA]</scope>
    <source>
        <strain evidence="2 3">GA_2019</strain>
        <tissue evidence="2">Muscle</tissue>
    </source>
</reference>
<sequence length="93" mass="10721">MRTKKDKEKPAHVPGQRHSSAASYEITSQHAMLLEHSDDAILGLFEQMLSQQQKERNRSAMMYIQDLKMDHRDESLLTCLESLRVPLSSNPVR</sequence>
<protein>
    <submittedName>
        <fullName evidence="2">Uncharacterized protein</fullName>
    </submittedName>
</protein>
<keyword evidence="3" id="KW-1185">Reference proteome</keyword>
<dbReference type="Proteomes" id="UP001476798">
    <property type="component" value="Unassembled WGS sequence"/>
</dbReference>
<dbReference type="EMBL" id="JAHRIO010090132">
    <property type="protein sequence ID" value="MEQ2187378.1"/>
    <property type="molecule type" value="Genomic_DNA"/>
</dbReference>
<feature type="region of interest" description="Disordered" evidence="1">
    <location>
        <begin position="1"/>
        <end position="23"/>
    </location>
</feature>
<name>A0ABV0PVL1_9TELE</name>
<organism evidence="2 3">
    <name type="scientific">Goodea atripinnis</name>
    <dbReference type="NCBI Taxonomy" id="208336"/>
    <lineage>
        <taxon>Eukaryota</taxon>
        <taxon>Metazoa</taxon>
        <taxon>Chordata</taxon>
        <taxon>Craniata</taxon>
        <taxon>Vertebrata</taxon>
        <taxon>Euteleostomi</taxon>
        <taxon>Actinopterygii</taxon>
        <taxon>Neopterygii</taxon>
        <taxon>Teleostei</taxon>
        <taxon>Neoteleostei</taxon>
        <taxon>Acanthomorphata</taxon>
        <taxon>Ovalentaria</taxon>
        <taxon>Atherinomorphae</taxon>
        <taxon>Cyprinodontiformes</taxon>
        <taxon>Goodeidae</taxon>
        <taxon>Goodea</taxon>
    </lineage>
</organism>
<evidence type="ECO:0000313" key="2">
    <source>
        <dbReference type="EMBL" id="MEQ2187378.1"/>
    </source>
</evidence>
<comment type="caution">
    <text evidence="2">The sequence shown here is derived from an EMBL/GenBank/DDBJ whole genome shotgun (WGS) entry which is preliminary data.</text>
</comment>